<feature type="signal peptide" evidence="12">
    <location>
        <begin position="1"/>
        <end position="19"/>
    </location>
</feature>
<evidence type="ECO:0000256" key="4">
    <source>
        <dbReference type="ARBA" id="ARBA00022729"/>
    </source>
</evidence>
<evidence type="ECO:0000313" key="14">
    <source>
        <dbReference type="Ensembl" id="ENSSSCP00055036474.1"/>
    </source>
</evidence>
<feature type="chain" id="PRO_5034390492" evidence="12">
    <location>
        <begin position="20"/>
        <end position="2066"/>
    </location>
</feature>
<keyword evidence="2" id="KW-0964">Secreted</keyword>
<evidence type="ECO:0000256" key="5">
    <source>
        <dbReference type="ARBA" id="ARBA00022737"/>
    </source>
</evidence>
<feature type="domain" description="VWFA" evidence="13">
    <location>
        <begin position="227"/>
        <end position="405"/>
    </location>
</feature>
<dbReference type="Ensembl" id="ENSSSCT00055045739.1">
    <property type="protein sequence ID" value="ENSSSCP00055036474.1"/>
    <property type="gene ID" value="ENSSSCG00055023050.1"/>
</dbReference>
<feature type="domain" description="VWFA" evidence="13">
    <location>
        <begin position="620"/>
        <end position="789"/>
    </location>
</feature>
<comment type="subcellular location">
    <subcellularLocation>
        <location evidence="1">Secreted</location>
        <location evidence="1">Extracellular space</location>
        <location evidence="1">Extracellular matrix</location>
    </subcellularLocation>
</comment>
<reference evidence="14" key="1">
    <citation type="submission" date="2025-08" db="UniProtKB">
        <authorList>
            <consortium name="Ensembl"/>
        </authorList>
    </citation>
    <scope>IDENTIFICATION</scope>
</reference>
<evidence type="ECO:0000259" key="13">
    <source>
        <dbReference type="PROSITE" id="PS50234"/>
    </source>
</evidence>
<dbReference type="FunFam" id="3.40.50.410:FF:000021">
    <property type="entry name" value="Collagen, type VI, alpha 3"/>
    <property type="match status" value="1"/>
</dbReference>
<dbReference type="FunFam" id="3.40.50.410:FF:000044">
    <property type="entry name" value="Collagen type VI alpha 6 chain"/>
    <property type="match status" value="1"/>
</dbReference>
<dbReference type="Pfam" id="PF00092">
    <property type="entry name" value="VWA"/>
    <property type="match status" value="8"/>
</dbReference>
<evidence type="ECO:0000256" key="12">
    <source>
        <dbReference type="SAM" id="SignalP"/>
    </source>
</evidence>
<comment type="similarity">
    <text evidence="11">Belongs to the type VI collagen family.</text>
</comment>
<sequence>MKMLLVFFLMIICAHVSVNQHPGPEYADVVFLVDSSDHLGIKSFPWVKMFINKMISSLPIEADKYRVGLAQYSDGLHNEFQLNTFKSKGPMLNHLKKNFGFLGGSLRIGNALREVHRTYFSSRRDRKQYPPILVVMASADSEDAVEEAAEALRKDGVRIISVGMQRVSEETLKAMATGQFRYNLRTVRDLSAFSQNMTQILKEAIQYKDGTVNDILVEVCKGSSVADVVFLLDVSINGSWEDFDYLKEFLEESVSALDIKENCMRVSLVAYSNETKVLNPLSRGINKSEILQHIQSLSPRTGKVYTGAALRKIRKDVFTAQNGSRKNQGVPQIAVLVTHSPSADNVTKAAVNLRRQGVTVFTLGMEGASDTQLEKIASHPAEQYISKLKSFSDLAAHNQTFLKKLRKQITHTVSVLSEWTETLKSGCVDTEEADIYLLIDGSGSTQATDFQEMKTFLSDVVGMFNIAPQKVRVGAVQYADRWDLEFEINKYTNKHDVGKAIENIRQMGGNTNTGAALNFTLGLLQKAKQQRGSRVPYHLVVLTNGVSQDSVVGPANRLREELVHIYAIGVKEANQTQLREITGEEKRVYYVHDFDALKDIKNQVVQEICAEEACKEMKADIMFLVDSSGSIGLENFIKMKTFMKNLVSKSKIGEDRVQVGVVQFSGDSKEEFQLDRYMSQSEIADAIDRMAHIGQNTCTGSALTFVSQYFSPDKGARPNVRKFLILITDGEAQDVVKDPAEALRQKGIIIYSVGVFGSNVTQLEEISGRPEMVFYVENFDILQHIEDDLVFGICSPREECKRIEVLDVVFVIDSSGSIDHDEYNIMKDFMIGLVKKADVGKNQVRFGALKYAKNPEVLFYLDRLGTKWEVISELQNDQPIGGDTYTAKALDFSDHMFTEDRGSRLHQGVPQVLIVITDGKSHDADELNATAKALRDKGILVLAVGIEGANVEELLAMAGSSDKYFFVETFGGLKGIFSDVSTSVCNSSKVDCEIEKVDLVFLLDGSNSIHPEDFKKMKNFLASVVQDFDVSVNRVQIGAAQFSHTYRPEFPLGMFTGKKEISFQIENIQQIFGYTHIGEALRQVGHYFRPDTGSRINAGTPQVLLVLTDGKSQDEVAQAAEELRHKGIDIYSVGIGDVDDQQLVQITGTADKKLTVHSFDELRKVKKRIVRNICTSGGDSNCFVDIVVGFDISTQQNGQTLLEGQSWMETYLQDILRAISSLSGVSCEVGTETQVSVAFQVTNAIEKYSPKFEIYSENILKNLKDITVKGPSLLNANLLSSLWDAFQNKSAARGKVALLFSDGLDDDVEKLEQKSEELRKEGLNALITVALDGATDSSDLADLLYIEFGKGFEYRTQFTLGMRDLGSRLSRQLVNVAERTCCCLFCKCIGEDGTMGEPGPAGKKGPPGFKGSDGYLGEEGIAGERGATGPVGEQGTKGCYGAKGPKGSRGLDGQEVMIPNIIYLPICCLEIFLFLRLLARKLTSVSTGSLLSHICLFLLQGRRGSPGPPGMPGTRRKTVSAPFDKEAHCSRNLYWGEMADCGGQAGWFSHPTELVFMLDQSRGVTEPEFLRMKEMMLSLLRGLRVRENHCPAGARVAVLSYDSHARLLIRFSDAYKKDRLLREIEALPYERSLAARDIGKAMRFVSRNVFKRMLPGAHSRRIATFFSSGQSNDAQTITSAALEFSALDIIPVVIAFTNVPSVRRSFAIDDTGTFQVITVPSGTDYTPALEGLQRCTFCYDVCKPDASCDQARPPPVQSYMDAAFLLDGSRHMGGAEFEDIRGFLGALLDHFDITPEPETSVTGDRVALLIHAPPNFLPNTQRSPVKTEFNLTTYRSKRLMKRHVEESVQQLSGEAFIGHALQWTLDNIFFRTPNPRRNKVIFVISAGETSHLDQEILKKESLRAKCQGYALFVFSLGPSWNDQELEDLASYPLDHHLVQLGRIHRPDHRYGVKFMKAFISSVRRAINKYPPINIKAKCNRLSSTNPQQPPRQLRSFVPGPHRATLKEDALQKVKFFQRRNYLSRVARGSRDNTVQHFTRNIPSIFRNGKRVIETAPKYDERSTPRV</sequence>
<dbReference type="PANTHER" id="PTHR24020:SF90">
    <property type="entry name" value="COLLAGEN ALPHA-1(XXI) CHAIN"/>
    <property type="match status" value="1"/>
</dbReference>
<dbReference type="GO" id="GO:0005589">
    <property type="term" value="C:collagen type VI trimer"/>
    <property type="evidence" value="ECO:0007669"/>
    <property type="project" value="UniProtKB-ARBA"/>
</dbReference>
<evidence type="ECO:0000256" key="9">
    <source>
        <dbReference type="ARBA" id="ARBA00023278"/>
    </source>
</evidence>
<keyword evidence="4 12" id="KW-0732">Signal</keyword>
<feature type="domain" description="VWFA" evidence="13">
    <location>
        <begin position="28"/>
        <end position="205"/>
    </location>
</feature>
<keyword evidence="7" id="KW-0176">Collagen</keyword>
<dbReference type="PANTHER" id="PTHR24020">
    <property type="entry name" value="COLLAGEN ALPHA"/>
    <property type="match status" value="1"/>
</dbReference>
<dbReference type="GO" id="GO:0007155">
    <property type="term" value="P:cell adhesion"/>
    <property type="evidence" value="ECO:0007669"/>
    <property type="project" value="UniProtKB-KW"/>
</dbReference>
<protein>
    <submittedName>
        <fullName evidence="14">Collagen type VI alpha 6 chain</fullName>
    </submittedName>
</protein>
<feature type="domain" description="VWFA" evidence="13">
    <location>
        <begin position="807"/>
        <end position="980"/>
    </location>
</feature>
<feature type="domain" description="VWFA" evidence="13">
    <location>
        <begin position="998"/>
        <end position="1169"/>
    </location>
</feature>
<gene>
    <name evidence="14" type="primary">COL6A6</name>
</gene>
<dbReference type="SMART" id="SM00327">
    <property type="entry name" value="VWA"/>
    <property type="match status" value="9"/>
</dbReference>
<feature type="domain" description="VWFA" evidence="13">
    <location>
        <begin position="1761"/>
        <end position="1962"/>
    </location>
</feature>
<evidence type="ECO:0000313" key="15">
    <source>
        <dbReference type="Proteomes" id="UP000694724"/>
    </source>
</evidence>
<keyword evidence="6" id="KW-0130">Cell adhesion</keyword>
<dbReference type="PROSITE" id="PS50234">
    <property type="entry name" value="VWFA"/>
    <property type="match status" value="9"/>
</dbReference>
<dbReference type="Gene3D" id="3.40.50.410">
    <property type="entry name" value="von Willebrand factor, type A domain"/>
    <property type="match status" value="8"/>
</dbReference>
<evidence type="ECO:0000256" key="6">
    <source>
        <dbReference type="ARBA" id="ARBA00022889"/>
    </source>
</evidence>
<proteinExistence type="inferred from homology"/>
<dbReference type="CDD" id="cd01472">
    <property type="entry name" value="vWA_collagen"/>
    <property type="match status" value="2"/>
</dbReference>
<evidence type="ECO:0000256" key="1">
    <source>
        <dbReference type="ARBA" id="ARBA00004498"/>
    </source>
</evidence>
<keyword evidence="9" id="KW-0379">Hydroxylation</keyword>
<dbReference type="SUPFAM" id="SSF53300">
    <property type="entry name" value="vWA-like"/>
    <property type="match status" value="9"/>
</dbReference>
<dbReference type="FunFam" id="3.40.50.410:FF:000004">
    <property type="entry name" value="collagen alpha-6(VI) chain"/>
    <property type="match status" value="3"/>
</dbReference>
<accession>A0A8D1U981</accession>
<dbReference type="PRINTS" id="PR00453">
    <property type="entry name" value="VWFADOMAIN"/>
</dbReference>
<dbReference type="Pfam" id="PF01391">
    <property type="entry name" value="Collagen"/>
    <property type="match status" value="1"/>
</dbReference>
<keyword evidence="8" id="KW-0325">Glycoprotein</keyword>
<evidence type="ECO:0000256" key="10">
    <source>
        <dbReference type="ARBA" id="ARBA00043858"/>
    </source>
</evidence>
<dbReference type="FunFam" id="3.40.50.410:FF:000003">
    <property type="entry name" value="Collagen type VI alpha 3 chain"/>
    <property type="match status" value="2"/>
</dbReference>
<dbReference type="CDD" id="cd01450">
    <property type="entry name" value="vWFA_subfamily_ECM"/>
    <property type="match status" value="3"/>
</dbReference>
<evidence type="ECO:0000256" key="3">
    <source>
        <dbReference type="ARBA" id="ARBA00022530"/>
    </source>
</evidence>
<evidence type="ECO:0000256" key="8">
    <source>
        <dbReference type="ARBA" id="ARBA00023180"/>
    </source>
</evidence>
<evidence type="ECO:0000256" key="2">
    <source>
        <dbReference type="ARBA" id="ARBA00022525"/>
    </source>
</evidence>
<organism evidence="14 15">
    <name type="scientific">Sus scrofa</name>
    <name type="common">Pig</name>
    <dbReference type="NCBI Taxonomy" id="9823"/>
    <lineage>
        <taxon>Eukaryota</taxon>
        <taxon>Metazoa</taxon>
        <taxon>Chordata</taxon>
        <taxon>Craniata</taxon>
        <taxon>Vertebrata</taxon>
        <taxon>Euteleostomi</taxon>
        <taxon>Mammalia</taxon>
        <taxon>Eutheria</taxon>
        <taxon>Laurasiatheria</taxon>
        <taxon>Artiodactyla</taxon>
        <taxon>Suina</taxon>
        <taxon>Suidae</taxon>
        <taxon>Sus</taxon>
    </lineage>
</organism>
<dbReference type="InterPro" id="IPR008160">
    <property type="entry name" value="Collagen"/>
</dbReference>
<comment type="function">
    <text evidence="10">Collagen VI acts as a cell-binding protein.</text>
</comment>
<name>A0A8D1U981_PIG</name>
<dbReference type="InterPro" id="IPR002035">
    <property type="entry name" value="VWF_A"/>
</dbReference>
<keyword evidence="3" id="KW-0272">Extracellular matrix</keyword>
<feature type="domain" description="VWFA" evidence="13">
    <location>
        <begin position="434"/>
        <end position="604"/>
    </location>
</feature>
<dbReference type="InterPro" id="IPR036465">
    <property type="entry name" value="vWFA_dom_sf"/>
</dbReference>
<dbReference type="InterPro" id="IPR050525">
    <property type="entry name" value="ECM_Assembly_Org"/>
</dbReference>
<dbReference type="Proteomes" id="UP000694724">
    <property type="component" value="Unplaced"/>
</dbReference>
<feature type="domain" description="VWFA" evidence="13">
    <location>
        <begin position="1553"/>
        <end position="1696"/>
    </location>
</feature>
<evidence type="ECO:0000256" key="11">
    <source>
        <dbReference type="ARBA" id="ARBA00044000"/>
    </source>
</evidence>
<evidence type="ECO:0000256" key="7">
    <source>
        <dbReference type="ARBA" id="ARBA00023119"/>
    </source>
</evidence>
<feature type="domain" description="VWFA" evidence="13">
    <location>
        <begin position="1185"/>
        <end position="1377"/>
    </location>
</feature>
<keyword evidence="5" id="KW-0677">Repeat</keyword>